<keyword evidence="1" id="KW-0472">Membrane</keyword>
<evidence type="ECO:0000313" key="3">
    <source>
        <dbReference type="Proteomes" id="UP001597502"/>
    </source>
</evidence>
<comment type="caution">
    <text evidence="2">The sequence shown here is derived from an EMBL/GenBank/DDBJ whole genome shotgun (WGS) entry which is preliminary data.</text>
</comment>
<reference evidence="3" key="1">
    <citation type="journal article" date="2019" name="Int. J. Syst. Evol. Microbiol.">
        <title>The Global Catalogue of Microorganisms (GCM) 10K type strain sequencing project: providing services to taxonomists for standard genome sequencing and annotation.</title>
        <authorList>
            <consortium name="The Broad Institute Genomics Platform"/>
            <consortium name="The Broad Institute Genome Sequencing Center for Infectious Disease"/>
            <person name="Wu L."/>
            <person name="Ma J."/>
        </authorList>
    </citation>
    <scope>NUCLEOTIDE SEQUENCE [LARGE SCALE GENOMIC DNA]</scope>
    <source>
        <strain evidence="3">TISTR 1535</strain>
    </source>
</reference>
<protein>
    <submittedName>
        <fullName evidence="2">Transporter suffix domain-containing protein</fullName>
    </submittedName>
</protein>
<keyword evidence="1" id="KW-1133">Transmembrane helix</keyword>
<evidence type="ECO:0000256" key="1">
    <source>
        <dbReference type="SAM" id="Phobius"/>
    </source>
</evidence>
<dbReference type="NCBIfam" id="NF033684">
    <property type="entry name" value="suffix_2_RND"/>
    <property type="match status" value="1"/>
</dbReference>
<dbReference type="Proteomes" id="UP001597502">
    <property type="component" value="Unassembled WGS sequence"/>
</dbReference>
<sequence>MSDYRKEEQYTQNQKLKKTMNRAGMLLFVLSCILYGVALVIPFTSLPTNTKVIMASLFAVLGEVAFWVSCIIVGKELIKRYRKYLNPVHWFKKSRDKDT</sequence>
<evidence type="ECO:0000313" key="2">
    <source>
        <dbReference type="EMBL" id="MFD2761624.1"/>
    </source>
</evidence>
<name>A0ABW5V7H9_9BACI</name>
<gene>
    <name evidence="2" type="ORF">ACFSUO_11740</name>
</gene>
<dbReference type="InterPro" id="IPR047961">
    <property type="entry name" value="Transp_suffix-like"/>
</dbReference>
<keyword evidence="1" id="KW-0812">Transmembrane</keyword>
<accession>A0ABW5V7H9</accession>
<dbReference type="EMBL" id="JBHUNA010000024">
    <property type="protein sequence ID" value="MFD2761624.1"/>
    <property type="molecule type" value="Genomic_DNA"/>
</dbReference>
<dbReference type="RefSeq" id="WP_382394306.1">
    <property type="nucleotide sequence ID" value="NZ_JBHUNA010000024.1"/>
</dbReference>
<keyword evidence="3" id="KW-1185">Reference proteome</keyword>
<proteinExistence type="predicted"/>
<feature type="transmembrane region" description="Helical" evidence="1">
    <location>
        <begin position="52"/>
        <end position="74"/>
    </location>
</feature>
<organism evidence="2 3">
    <name type="scientific">Lentibacillus juripiscarius</name>
    <dbReference type="NCBI Taxonomy" id="257446"/>
    <lineage>
        <taxon>Bacteria</taxon>
        <taxon>Bacillati</taxon>
        <taxon>Bacillota</taxon>
        <taxon>Bacilli</taxon>
        <taxon>Bacillales</taxon>
        <taxon>Bacillaceae</taxon>
        <taxon>Lentibacillus</taxon>
    </lineage>
</organism>
<feature type="transmembrane region" description="Helical" evidence="1">
    <location>
        <begin position="25"/>
        <end position="46"/>
    </location>
</feature>